<dbReference type="STRING" id="400727.A0A2T7NLA3"/>
<evidence type="ECO:0000256" key="8">
    <source>
        <dbReference type="ARBA" id="ARBA00022824"/>
    </source>
</evidence>
<comment type="subcellular location">
    <subcellularLocation>
        <location evidence="1">Endoplasmic reticulum</location>
    </subcellularLocation>
</comment>
<evidence type="ECO:0000256" key="5">
    <source>
        <dbReference type="ARBA" id="ARBA00021745"/>
    </source>
</evidence>
<dbReference type="InterPro" id="IPR039922">
    <property type="entry name" value="POFUT1"/>
</dbReference>
<organism evidence="17 18">
    <name type="scientific">Pomacea canaliculata</name>
    <name type="common">Golden apple snail</name>
    <dbReference type="NCBI Taxonomy" id="400727"/>
    <lineage>
        <taxon>Eukaryota</taxon>
        <taxon>Metazoa</taxon>
        <taxon>Spiralia</taxon>
        <taxon>Lophotrochozoa</taxon>
        <taxon>Mollusca</taxon>
        <taxon>Gastropoda</taxon>
        <taxon>Caenogastropoda</taxon>
        <taxon>Architaenioglossa</taxon>
        <taxon>Ampullarioidea</taxon>
        <taxon>Ampullariidae</taxon>
        <taxon>Pomacea</taxon>
    </lineage>
</organism>
<proteinExistence type="inferred from homology"/>
<evidence type="ECO:0000256" key="2">
    <source>
        <dbReference type="ARBA" id="ARBA00004922"/>
    </source>
</evidence>
<keyword evidence="10" id="KW-1015">Disulfide bond</keyword>
<name>A0A2T7NLA3_POMCA</name>
<dbReference type="GO" id="GO:0007219">
    <property type="term" value="P:Notch signaling pathway"/>
    <property type="evidence" value="ECO:0007669"/>
    <property type="project" value="UniProtKB-KW"/>
</dbReference>
<protein>
    <recommendedName>
        <fullName evidence="5">GDP-fucose protein O-fucosyltransferase 1</fullName>
        <ecNumber evidence="4">2.4.1.221</ecNumber>
    </recommendedName>
    <alternativeName>
        <fullName evidence="14">Peptide-O-fucosyltransferase 1</fullName>
    </alternativeName>
</protein>
<dbReference type="Gene3D" id="3.40.50.11350">
    <property type="match status" value="2"/>
</dbReference>
<keyword evidence="8" id="KW-0256">Endoplasmic reticulum</keyword>
<evidence type="ECO:0000256" key="6">
    <source>
        <dbReference type="ARBA" id="ARBA00022676"/>
    </source>
</evidence>
<comment type="catalytic activity">
    <reaction evidence="15">
        <text>L-threonyl-[protein] + GDP-beta-L-fucose = 3-O-(alpha-L-fucosyl)-L-threonyl-[protein] + GDP + H(+)</text>
        <dbReference type="Rhea" id="RHEA:70491"/>
        <dbReference type="Rhea" id="RHEA-COMP:11060"/>
        <dbReference type="Rhea" id="RHEA-COMP:17915"/>
        <dbReference type="ChEBI" id="CHEBI:15378"/>
        <dbReference type="ChEBI" id="CHEBI:30013"/>
        <dbReference type="ChEBI" id="CHEBI:57273"/>
        <dbReference type="ChEBI" id="CHEBI:58189"/>
        <dbReference type="ChEBI" id="CHEBI:189631"/>
        <dbReference type="EC" id="2.4.1.221"/>
    </reaction>
    <physiologicalReaction direction="left-to-right" evidence="15">
        <dbReference type="Rhea" id="RHEA:70492"/>
    </physiologicalReaction>
</comment>
<gene>
    <name evidence="17" type="ORF">C0Q70_17751</name>
</gene>
<dbReference type="OrthoDB" id="10050276at2759"/>
<evidence type="ECO:0000256" key="12">
    <source>
        <dbReference type="ARBA" id="ARBA00023253"/>
    </source>
</evidence>
<evidence type="ECO:0000256" key="1">
    <source>
        <dbReference type="ARBA" id="ARBA00004240"/>
    </source>
</evidence>
<evidence type="ECO:0000256" key="11">
    <source>
        <dbReference type="ARBA" id="ARBA00023180"/>
    </source>
</evidence>
<evidence type="ECO:0000256" key="10">
    <source>
        <dbReference type="ARBA" id="ARBA00023157"/>
    </source>
</evidence>
<keyword evidence="9" id="KW-0914">Notch signaling pathway</keyword>
<dbReference type="GO" id="GO:0006004">
    <property type="term" value="P:fucose metabolic process"/>
    <property type="evidence" value="ECO:0007669"/>
    <property type="project" value="UniProtKB-KW"/>
</dbReference>
<comment type="catalytic activity">
    <reaction evidence="16">
        <text>L-seryl-[protein] + GDP-beta-L-fucose = 3-O-(alpha-L-fucosyl)-L-seryl-[protein] + GDP + H(+)</text>
        <dbReference type="Rhea" id="RHEA:63644"/>
        <dbReference type="Rhea" id="RHEA-COMP:9863"/>
        <dbReference type="Rhea" id="RHEA-COMP:17914"/>
        <dbReference type="ChEBI" id="CHEBI:15378"/>
        <dbReference type="ChEBI" id="CHEBI:29999"/>
        <dbReference type="ChEBI" id="CHEBI:57273"/>
        <dbReference type="ChEBI" id="CHEBI:58189"/>
        <dbReference type="ChEBI" id="CHEBI:189632"/>
        <dbReference type="EC" id="2.4.1.221"/>
    </reaction>
    <physiologicalReaction direction="left-to-right" evidence="16">
        <dbReference type="Rhea" id="RHEA:63645"/>
    </physiologicalReaction>
</comment>
<dbReference type="Gene3D" id="3.40.50.11340">
    <property type="match status" value="1"/>
</dbReference>
<evidence type="ECO:0000256" key="14">
    <source>
        <dbReference type="ARBA" id="ARBA00033080"/>
    </source>
</evidence>
<dbReference type="GO" id="GO:0046922">
    <property type="term" value="F:peptide-O-fucosyltransferase activity"/>
    <property type="evidence" value="ECO:0007669"/>
    <property type="project" value="UniProtKB-EC"/>
</dbReference>
<dbReference type="PANTHER" id="PTHR21420">
    <property type="entry name" value="GDP-FUCOSE PROTEIN O-FUCOSYLTRANSFERASE 1"/>
    <property type="match status" value="1"/>
</dbReference>
<dbReference type="EMBL" id="PZQS01000011">
    <property type="protein sequence ID" value="PVD21948.1"/>
    <property type="molecule type" value="Genomic_DNA"/>
</dbReference>
<evidence type="ECO:0000256" key="15">
    <source>
        <dbReference type="ARBA" id="ARBA00047273"/>
    </source>
</evidence>
<dbReference type="PANTHER" id="PTHR21420:SF10">
    <property type="entry name" value="GDP-FUCOSE PROTEIN O-FUCOSYLTRANSFERASE 1"/>
    <property type="match status" value="1"/>
</dbReference>
<dbReference type="UniPathway" id="UPA00378"/>
<dbReference type="InterPro" id="IPR019378">
    <property type="entry name" value="GDP-Fuc_O-FucTrfase"/>
</dbReference>
<keyword evidence="7" id="KW-0808">Transferase</keyword>
<dbReference type="Pfam" id="PF10250">
    <property type="entry name" value="O-FucT"/>
    <property type="match status" value="2"/>
</dbReference>
<keyword evidence="11" id="KW-0325">Glycoprotein</keyword>
<dbReference type="Proteomes" id="UP000245119">
    <property type="component" value="Linkage Group LG11"/>
</dbReference>
<reference evidence="17 18" key="1">
    <citation type="submission" date="2018-04" db="EMBL/GenBank/DDBJ databases">
        <title>The genome of golden apple snail Pomacea canaliculata provides insight into stress tolerance and invasive adaptation.</title>
        <authorList>
            <person name="Liu C."/>
            <person name="Liu B."/>
            <person name="Ren Y."/>
            <person name="Zhang Y."/>
            <person name="Wang H."/>
            <person name="Li S."/>
            <person name="Jiang F."/>
            <person name="Yin L."/>
            <person name="Zhang G."/>
            <person name="Qian W."/>
            <person name="Fan W."/>
        </authorList>
    </citation>
    <scope>NUCLEOTIDE SEQUENCE [LARGE SCALE GENOMIC DNA]</scope>
    <source>
        <strain evidence="17">SZHN2017</strain>
        <tissue evidence="17">Muscle</tissue>
    </source>
</reference>
<keyword evidence="6" id="KW-0328">Glycosyltransferase</keyword>
<evidence type="ECO:0000256" key="16">
    <source>
        <dbReference type="ARBA" id="ARBA00048647"/>
    </source>
</evidence>
<dbReference type="AlphaFoldDB" id="A0A2T7NLA3"/>
<evidence type="ECO:0000256" key="3">
    <source>
        <dbReference type="ARBA" id="ARBA00010626"/>
    </source>
</evidence>
<keyword evidence="13" id="KW-0119">Carbohydrate metabolism</keyword>
<sequence length="340" mass="38561">MQCVKGRFGNQADQFLGSLGFSRALNRTLVLPAWVEYHRHQINSVQVPFDTYFQVEPLRAYHRVITMETFMKKLSPTVWPPGSRTAFCYSSRQSTEKTGEGCHAKEGNPFGPFWDTYNIDFDKSEFFGPLYYATESPQQIRAWTEKYTPAEFPVLAFTGPPAPFPVQKQHVRLQQYLKWSDKMAAAVQEFIVKHIPGPFLGLHLRNGIDFPGTANLCLQQKNACEHIKTTPAMFAAAQCVGYRSEFGTTTYQMCYPDDKTVVKQVKKEVKRTGAHSVFVKFVRQPHPADPMLDLAILGQADHFIGNCISTFTAFVKRERDASGKTSSFWAFTPKSAKDEL</sequence>
<evidence type="ECO:0000313" key="18">
    <source>
        <dbReference type="Proteomes" id="UP000245119"/>
    </source>
</evidence>
<dbReference type="CDD" id="cd11302">
    <property type="entry name" value="O-FucT-1"/>
    <property type="match status" value="1"/>
</dbReference>
<comment type="caution">
    <text evidence="17">The sequence shown here is derived from an EMBL/GenBank/DDBJ whole genome shotgun (WGS) entry which is preliminary data.</text>
</comment>
<evidence type="ECO:0000256" key="4">
    <source>
        <dbReference type="ARBA" id="ARBA00012196"/>
    </source>
</evidence>
<comment type="pathway">
    <text evidence="2">Protein modification; protein glycosylation.</text>
</comment>
<evidence type="ECO:0000256" key="13">
    <source>
        <dbReference type="ARBA" id="ARBA00023277"/>
    </source>
</evidence>
<evidence type="ECO:0000256" key="9">
    <source>
        <dbReference type="ARBA" id="ARBA00022976"/>
    </source>
</evidence>
<dbReference type="EC" id="2.4.1.221" evidence="4"/>
<dbReference type="GO" id="GO:0005783">
    <property type="term" value="C:endoplasmic reticulum"/>
    <property type="evidence" value="ECO:0007669"/>
    <property type="project" value="UniProtKB-SubCell"/>
</dbReference>
<keyword evidence="18" id="KW-1185">Reference proteome</keyword>
<evidence type="ECO:0000256" key="7">
    <source>
        <dbReference type="ARBA" id="ARBA00022679"/>
    </source>
</evidence>
<accession>A0A2T7NLA3</accession>
<comment type="similarity">
    <text evidence="3">Belongs to the glycosyltransferase 65 family.</text>
</comment>
<evidence type="ECO:0000313" key="17">
    <source>
        <dbReference type="EMBL" id="PVD21948.1"/>
    </source>
</evidence>
<keyword evidence="12" id="KW-0294">Fucose metabolism</keyword>